<dbReference type="EMBL" id="MU274905">
    <property type="protein sequence ID" value="KAI0091804.1"/>
    <property type="molecule type" value="Genomic_DNA"/>
</dbReference>
<dbReference type="Proteomes" id="UP001055072">
    <property type="component" value="Unassembled WGS sequence"/>
</dbReference>
<evidence type="ECO:0000313" key="1">
    <source>
        <dbReference type="EMBL" id="KAI0091804.1"/>
    </source>
</evidence>
<comment type="caution">
    <text evidence="1">The sequence shown here is derived from an EMBL/GenBank/DDBJ whole genome shotgun (WGS) entry which is preliminary data.</text>
</comment>
<proteinExistence type="predicted"/>
<name>A0ACB8UC42_9APHY</name>
<reference evidence="1" key="1">
    <citation type="journal article" date="2021" name="Environ. Microbiol.">
        <title>Gene family expansions and transcriptome signatures uncover fungal adaptations to wood decay.</title>
        <authorList>
            <person name="Hage H."/>
            <person name="Miyauchi S."/>
            <person name="Viragh M."/>
            <person name="Drula E."/>
            <person name="Min B."/>
            <person name="Chaduli D."/>
            <person name="Navarro D."/>
            <person name="Favel A."/>
            <person name="Norest M."/>
            <person name="Lesage-Meessen L."/>
            <person name="Balint B."/>
            <person name="Merenyi Z."/>
            <person name="de Eugenio L."/>
            <person name="Morin E."/>
            <person name="Martinez A.T."/>
            <person name="Baldrian P."/>
            <person name="Stursova M."/>
            <person name="Martinez M.J."/>
            <person name="Novotny C."/>
            <person name="Magnuson J.K."/>
            <person name="Spatafora J.W."/>
            <person name="Maurice S."/>
            <person name="Pangilinan J."/>
            <person name="Andreopoulos W."/>
            <person name="LaButti K."/>
            <person name="Hundley H."/>
            <person name="Na H."/>
            <person name="Kuo A."/>
            <person name="Barry K."/>
            <person name="Lipzen A."/>
            <person name="Henrissat B."/>
            <person name="Riley R."/>
            <person name="Ahrendt S."/>
            <person name="Nagy L.G."/>
            <person name="Grigoriev I.V."/>
            <person name="Martin F."/>
            <person name="Rosso M.N."/>
        </authorList>
    </citation>
    <scope>NUCLEOTIDE SEQUENCE</scope>
    <source>
        <strain evidence="1">CBS 384.51</strain>
    </source>
</reference>
<gene>
    <name evidence="1" type="ORF">BDY19DRAFT_885521</name>
</gene>
<accession>A0ACB8UC42</accession>
<sequence length="137" mass="15858">MFKSNVTLALGVRPHQYKFSMADYHEYIATRNEIVQSYQDRAALLYGSLVWRLAHESHADKTDVLRGPSDFHTMRDYHCLDNTHFMDDVLSAHQLDIMCGVYRVLGPHETDIIPGAAYRSWWPSVHVWENSGMEVDC</sequence>
<keyword evidence="2" id="KW-1185">Reference proteome</keyword>
<organism evidence="1 2">
    <name type="scientific">Irpex rosettiformis</name>
    <dbReference type="NCBI Taxonomy" id="378272"/>
    <lineage>
        <taxon>Eukaryota</taxon>
        <taxon>Fungi</taxon>
        <taxon>Dikarya</taxon>
        <taxon>Basidiomycota</taxon>
        <taxon>Agaricomycotina</taxon>
        <taxon>Agaricomycetes</taxon>
        <taxon>Polyporales</taxon>
        <taxon>Irpicaceae</taxon>
        <taxon>Irpex</taxon>
    </lineage>
</organism>
<evidence type="ECO:0000313" key="2">
    <source>
        <dbReference type="Proteomes" id="UP001055072"/>
    </source>
</evidence>
<protein>
    <submittedName>
        <fullName evidence="1">Uncharacterized protein</fullName>
    </submittedName>
</protein>